<dbReference type="EMBL" id="FNEE01000008">
    <property type="protein sequence ID" value="SDJ67380.1"/>
    <property type="molecule type" value="Genomic_DNA"/>
</dbReference>
<keyword evidence="4" id="KW-1185">Reference proteome</keyword>
<feature type="domain" description="Glycosyl transferase family 1" evidence="2">
    <location>
        <begin position="186"/>
        <end position="323"/>
    </location>
</feature>
<keyword evidence="1 3" id="KW-0808">Transferase</keyword>
<protein>
    <submittedName>
        <fullName evidence="3">Glycosyltransferase involved in cell wall bisynthesis</fullName>
    </submittedName>
</protein>
<dbReference type="Proteomes" id="UP000198894">
    <property type="component" value="Unassembled WGS sequence"/>
</dbReference>
<evidence type="ECO:0000259" key="2">
    <source>
        <dbReference type="Pfam" id="PF00534"/>
    </source>
</evidence>
<dbReference type="GO" id="GO:0016757">
    <property type="term" value="F:glycosyltransferase activity"/>
    <property type="evidence" value="ECO:0007669"/>
    <property type="project" value="InterPro"/>
</dbReference>
<dbReference type="Gene3D" id="3.40.50.2000">
    <property type="entry name" value="Glycogen Phosphorylase B"/>
    <property type="match status" value="2"/>
</dbReference>
<evidence type="ECO:0000313" key="4">
    <source>
        <dbReference type="Proteomes" id="UP000198894"/>
    </source>
</evidence>
<reference evidence="4" key="1">
    <citation type="submission" date="2016-10" db="EMBL/GenBank/DDBJ databases">
        <authorList>
            <person name="Varghese N."/>
            <person name="Submissions S."/>
        </authorList>
    </citation>
    <scope>NUCLEOTIDE SEQUENCE [LARGE SCALE GENOMIC DNA]</scope>
    <source>
        <strain evidence="4">CGMCC 1.11022</strain>
    </source>
</reference>
<accession>A0A1G8VQA2</accession>
<dbReference type="Pfam" id="PF00534">
    <property type="entry name" value="Glycos_transf_1"/>
    <property type="match status" value="1"/>
</dbReference>
<evidence type="ECO:0000256" key="1">
    <source>
        <dbReference type="ARBA" id="ARBA00022679"/>
    </source>
</evidence>
<dbReference type="PANTHER" id="PTHR46401:SF2">
    <property type="entry name" value="GLYCOSYLTRANSFERASE WBBK-RELATED"/>
    <property type="match status" value="1"/>
</dbReference>
<sequence>MKLRRSNSPFNVADKLLLVGPSHSPVTGQSAMFQEAVNVFPGSKVVRIKGTTSKAIRKLIFAGEFLCSYFRKVIEPEVEIVYVTVSRSLSGFLRDFTIYSIAIACRKKVVFHCHGGDLDRLFKRKIFGRIAYCIYRRADVVIFLNRFSIPSEMSNSSNVMIIDNCYQGLNEITTDQDPASKWTRAYRRVTYVGNFIREKGLDDVLDVIEKISERGCSSDFLFVAAGKFLNDPDFEAEVRLRAAKMKNLRLIANPERSQLELELRESNFLLFPSRYPSECQPLVVIEAFVAGVIPLITNVNGIREQFSDFSFLEIRPRDSAAVADMLVANLRHDFSEMTAVNRNAAIRRFSREKFRESLVDLISSHLRK</sequence>
<dbReference type="SUPFAM" id="SSF53756">
    <property type="entry name" value="UDP-Glycosyltransferase/glycogen phosphorylase"/>
    <property type="match status" value="1"/>
</dbReference>
<dbReference type="PANTHER" id="PTHR46401">
    <property type="entry name" value="GLYCOSYLTRANSFERASE WBBK-RELATED"/>
    <property type="match status" value="1"/>
</dbReference>
<evidence type="ECO:0000313" key="3">
    <source>
        <dbReference type="EMBL" id="SDJ67380.1"/>
    </source>
</evidence>
<dbReference type="InterPro" id="IPR001296">
    <property type="entry name" value="Glyco_trans_1"/>
</dbReference>
<dbReference type="RefSeq" id="WP_091594570.1">
    <property type="nucleotide sequence ID" value="NZ_FNEE01000008.1"/>
</dbReference>
<gene>
    <name evidence="3" type="ORF">SAMN05428953_10820</name>
</gene>
<name>A0A1G8VQA2_9HYPH</name>
<organism evidence="3 4">
    <name type="scientific">Mesorhizobium muleiense</name>
    <dbReference type="NCBI Taxonomy" id="1004279"/>
    <lineage>
        <taxon>Bacteria</taxon>
        <taxon>Pseudomonadati</taxon>
        <taxon>Pseudomonadota</taxon>
        <taxon>Alphaproteobacteria</taxon>
        <taxon>Hyphomicrobiales</taxon>
        <taxon>Phyllobacteriaceae</taxon>
        <taxon>Mesorhizobium</taxon>
    </lineage>
</organism>
<proteinExistence type="predicted"/>
<dbReference type="AlphaFoldDB" id="A0A1G8VQA2"/>
<dbReference type="CDD" id="cd03801">
    <property type="entry name" value="GT4_PimA-like"/>
    <property type="match status" value="1"/>
</dbReference>